<sequence>MVRNNSITGVDTQITLDIRSRKSFLEISTFLERQIRYPEIFSTVTVFFPQYLY</sequence>
<gene>
    <name evidence="1" type="ORF">PHJA_001609600</name>
</gene>
<dbReference type="AlphaFoldDB" id="A0A830C8Y4"/>
<protein>
    <submittedName>
        <fullName evidence="1">DNA-directed RNA polymerase subunit beta</fullName>
    </submittedName>
</protein>
<reference evidence="1" key="1">
    <citation type="submission" date="2020-07" db="EMBL/GenBank/DDBJ databases">
        <title>Ethylene signaling mediates host invasion by parasitic plants.</title>
        <authorList>
            <person name="Yoshida S."/>
        </authorList>
    </citation>
    <scope>NUCLEOTIDE SEQUENCE</scope>
    <source>
        <strain evidence="1">Okayama</strain>
    </source>
</reference>
<keyword evidence="1" id="KW-0240">DNA-directed RNA polymerase</keyword>
<evidence type="ECO:0000313" key="2">
    <source>
        <dbReference type="Proteomes" id="UP000653305"/>
    </source>
</evidence>
<keyword evidence="2" id="KW-1185">Reference proteome</keyword>
<proteinExistence type="predicted"/>
<dbReference type="EMBL" id="BMAC01000359">
    <property type="protein sequence ID" value="GFP94652.1"/>
    <property type="molecule type" value="Genomic_DNA"/>
</dbReference>
<comment type="caution">
    <text evidence="1">The sequence shown here is derived from an EMBL/GenBank/DDBJ whole genome shotgun (WGS) entry which is preliminary data.</text>
</comment>
<dbReference type="GO" id="GO:0000428">
    <property type="term" value="C:DNA-directed RNA polymerase complex"/>
    <property type="evidence" value="ECO:0007669"/>
    <property type="project" value="UniProtKB-KW"/>
</dbReference>
<organism evidence="1 2">
    <name type="scientific">Phtheirospermum japonicum</name>
    <dbReference type="NCBI Taxonomy" id="374723"/>
    <lineage>
        <taxon>Eukaryota</taxon>
        <taxon>Viridiplantae</taxon>
        <taxon>Streptophyta</taxon>
        <taxon>Embryophyta</taxon>
        <taxon>Tracheophyta</taxon>
        <taxon>Spermatophyta</taxon>
        <taxon>Magnoliopsida</taxon>
        <taxon>eudicotyledons</taxon>
        <taxon>Gunneridae</taxon>
        <taxon>Pentapetalae</taxon>
        <taxon>asterids</taxon>
        <taxon>lamiids</taxon>
        <taxon>Lamiales</taxon>
        <taxon>Orobanchaceae</taxon>
        <taxon>Orobanchaceae incertae sedis</taxon>
        <taxon>Phtheirospermum</taxon>
    </lineage>
</organism>
<evidence type="ECO:0000313" key="1">
    <source>
        <dbReference type="EMBL" id="GFP94652.1"/>
    </source>
</evidence>
<dbReference type="Proteomes" id="UP000653305">
    <property type="component" value="Unassembled WGS sequence"/>
</dbReference>
<accession>A0A830C8Y4</accession>
<keyword evidence="1" id="KW-0804">Transcription</keyword>
<name>A0A830C8Y4_9LAMI</name>